<keyword evidence="3 4" id="KW-0131">Cell cycle</keyword>
<accession>A0A6F8ZH81</accession>
<comment type="similarity">
    <text evidence="4">Belongs to the WhiA family.</text>
</comment>
<evidence type="ECO:0000259" key="6">
    <source>
        <dbReference type="Pfam" id="PF14527"/>
    </source>
</evidence>
<protein>
    <recommendedName>
        <fullName evidence="4">Probable cell division protein WhiA</fullName>
    </recommendedName>
</protein>
<evidence type="ECO:0000313" key="8">
    <source>
        <dbReference type="Proteomes" id="UP000503399"/>
    </source>
</evidence>
<keyword evidence="1 4" id="KW-0132">Cell division</keyword>
<feature type="domain" description="Sporulation regulator WhiA C-terminal" evidence="5">
    <location>
        <begin position="187"/>
        <end position="268"/>
    </location>
</feature>
<sequence length="276" mass="30396">MHLPLPRTPAGVWAELWGMGGQEEPVFPAPRAPRGWLALDSALVARRAYRLMQAAGLGPRMRAWRTRHRVHVCLMAGQPLPAPPRETLLEQADAYLLGAFLARGYMRDPDHGYHWEVWQPSPAAGALALHALARLGLSGGASPRRSGTTVYLKDAPQIAALLTRWGAHRAVLGLESAQVLRAMKNQVNRLVNSESANLRRAAVSGWAQLEAIRILRAGPGWQQLGPDLREVAELRLRHPDWSLREIGDALRPPLSKSAVARRLRRILAYAAGPTSR</sequence>
<evidence type="ECO:0000313" key="7">
    <source>
        <dbReference type="EMBL" id="CAB1129345.1"/>
    </source>
</evidence>
<keyword evidence="2 4" id="KW-0238">DNA-binding</keyword>
<dbReference type="NCBIfam" id="TIGR00647">
    <property type="entry name" value="DNA_bind_WhiA"/>
    <property type="match status" value="1"/>
</dbReference>
<gene>
    <name evidence="4 7" type="primary">whiA</name>
    <name evidence="7" type="ORF">R50_1844</name>
</gene>
<feature type="domain" description="WhiA LAGLIDADG-like" evidence="6">
    <location>
        <begin position="93"/>
        <end position="184"/>
    </location>
</feature>
<proteinExistence type="inferred from homology"/>
<dbReference type="PANTHER" id="PTHR37307">
    <property type="entry name" value="CELL DIVISION PROTEIN WHIA-RELATED"/>
    <property type="match status" value="1"/>
</dbReference>
<reference evidence="7 8" key="1">
    <citation type="submission" date="2020-02" db="EMBL/GenBank/DDBJ databases">
        <authorList>
            <person name="Hogendoorn C."/>
        </authorList>
    </citation>
    <scope>NUCLEOTIDE SEQUENCE [LARGE SCALE GENOMIC DNA]</scope>
    <source>
        <strain evidence="7">R501</strain>
    </source>
</reference>
<dbReference type="AlphaFoldDB" id="A0A6F8ZH81"/>
<dbReference type="PANTHER" id="PTHR37307:SF1">
    <property type="entry name" value="CELL DIVISION PROTEIN WHIA-RELATED"/>
    <property type="match status" value="1"/>
</dbReference>
<dbReference type="GO" id="GO:0043937">
    <property type="term" value="P:regulation of sporulation"/>
    <property type="evidence" value="ECO:0007669"/>
    <property type="project" value="InterPro"/>
</dbReference>
<dbReference type="InterPro" id="IPR023054">
    <property type="entry name" value="Sporulation_regulator_WhiA_C"/>
</dbReference>
<dbReference type="HAMAP" id="MF_01420">
    <property type="entry name" value="HTH_type_WhiA"/>
    <property type="match status" value="1"/>
</dbReference>
<keyword evidence="8" id="KW-1185">Reference proteome</keyword>
<evidence type="ECO:0000256" key="3">
    <source>
        <dbReference type="ARBA" id="ARBA00023306"/>
    </source>
</evidence>
<evidence type="ECO:0000256" key="4">
    <source>
        <dbReference type="HAMAP-Rule" id="MF_01420"/>
    </source>
</evidence>
<dbReference type="EMBL" id="LR778114">
    <property type="protein sequence ID" value="CAB1129345.1"/>
    <property type="molecule type" value="Genomic_DNA"/>
</dbReference>
<dbReference type="KEGG" id="hfv:R50_1844"/>
<dbReference type="GO" id="GO:0051301">
    <property type="term" value="P:cell division"/>
    <property type="evidence" value="ECO:0007669"/>
    <property type="project" value="UniProtKB-UniRule"/>
</dbReference>
<comment type="function">
    <text evidence="4">Involved in cell division and chromosome segregation.</text>
</comment>
<evidence type="ECO:0000256" key="1">
    <source>
        <dbReference type="ARBA" id="ARBA00022618"/>
    </source>
</evidence>
<dbReference type="InterPro" id="IPR039518">
    <property type="entry name" value="WhiA_LAGLIDADG_dom"/>
</dbReference>
<dbReference type="Pfam" id="PF02650">
    <property type="entry name" value="HTH_WhiA"/>
    <property type="match status" value="1"/>
</dbReference>
<evidence type="ECO:0000256" key="2">
    <source>
        <dbReference type="ARBA" id="ARBA00023125"/>
    </source>
</evidence>
<dbReference type="Pfam" id="PF14527">
    <property type="entry name" value="LAGLIDADG_WhiA"/>
    <property type="match status" value="1"/>
</dbReference>
<name>A0A6F8ZH81_9FIRM</name>
<dbReference type="GO" id="GO:0003677">
    <property type="term" value="F:DNA binding"/>
    <property type="evidence" value="ECO:0007669"/>
    <property type="project" value="UniProtKB-UniRule"/>
</dbReference>
<dbReference type="Gene3D" id="3.10.28.10">
    <property type="entry name" value="Homing endonucleases"/>
    <property type="match status" value="1"/>
</dbReference>
<organism evidence="7 8">
    <name type="scientific">Candidatus Hydrogenisulfobacillus filiaventi</name>
    <dbReference type="NCBI Taxonomy" id="2707344"/>
    <lineage>
        <taxon>Bacteria</taxon>
        <taxon>Bacillati</taxon>
        <taxon>Bacillota</taxon>
        <taxon>Clostridia</taxon>
        <taxon>Eubacteriales</taxon>
        <taxon>Clostridiales Family XVII. Incertae Sedis</taxon>
        <taxon>Candidatus Hydrogenisulfobacillus</taxon>
    </lineage>
</organism>
<evidence type="ECO:0000259" key="5">
    <source>
        <dbReference type="Pfam" id="PF02650"/>
    </source>
</evidence>
<dbReference type="InterPro" id="IPR027434">
    <property type="entry name" value="Homing_endonucl"/>
</dbReference>
<dbReference type="InterPro" id="IPR003802">
    <property type="entry name" value="Sporulation_regulator_WhiA"/>
</dbReference>
<dbReference type="Proteomes" id="UP000503399">
    <property type="component" value="Chromosome"/>
</dbReference>